<keyword evidence="4" id="KW-1185">Reference proteome</keyword>
<dbReference type="GeneID" id="39583150"/>
<evidence type="ECO:0000313" key="3">
    <source>
        <dbReference type="EMBL" id="ROT41986.1"/>
    </source>
</evidence>
<keyword evidence="2" id="KW-0812">Transmembrane</keyword>
<evidence type="ECO:0000313" key="4">
    <source>
        <dbReference type="Proteomes" id="UP000272025"/>
    </source>
</evidence>
<name>A0A3N2Q5L5_SODAK</name>
<feature type="region of interest" description="Disordered" evidence="1">
    <location>
        <begin position="96"/>
        <end position="124"/>
    </location>
</feature>
<accession>A0A3N2Q5L5</accession>
<feature type="transmembrane region" description="Helical" evidence="2">
    <location>
        <begin position="25"/>
        <end position="45"/>
    </location>
</feature>
<proteinExistence type="predicted"/>
<gene>
    <name evidence="3" type="ORF">SODALDRAFT_374368</name>
</gene>
<dbReference type="RefSeq" id="XP_028469792.1">
    <property type="nucleotide sequence ID" value="XM_028614672.1"/>
</dbReference>
<organism evidence="3 4">
    <name type="scientific">Sodiomyces alkalinus (strain CBS 110278 / VKM F-3762 / F11)</name>
    <name type="common">Alkaliphilic filamentous fungus</name>
    <dbReference type="NCBI Taxonomy" id="1314773"/>
    <lineage>
        <taxon>Eukaryota</taxon>
        <taxon>Fungi</taxon>
        <taxon>Dikarya</taxon>
        <taxon>Ascomycota</taxon>
        <taxon>Pezizomycotina</taxon>
        <taxon>Sordariomycetes</taxon>
        <taxon>Hypocreomycetidae</taxon>
        <taxon>Glomerellales</taxon>
        <taxon>Plectosphaerellaceae</taxon>
        <taxon>Sodiomyces</taxon>
    </lineage>
</organism>
<evidence type="ECO:0000256" key="2">
    <source>
        <dbReference type="SAM" id="Phobius"/>
    </source>
</evidence>
<keyword evidence="2" id="KW-0472">Membrane</keyword>
<sequence>MSPDRGGRGRPQMDPGGSVFRLCQFLIYGLLVGLLSSVLQGGYWMGHTIFNTTREIEVEEWERQKRQAELTNQEFVYRRTYWTSFLRAIAIGGEHNEARHRPAETADSGVERQAEAKEQHDGKD</sequence>
<dbReference type="EMBL" id="ML119051">
    <property type="protein sequence ID" value="ROT41986.1"/>
    <property type="molecule type" value="Genomic_DNA"/>
</dbReference>
<protein>
    <submittedName>
        <fullName evidence="3">Uncharacterized protein</fullName>
    </submittedName>
</protein>
<reference evidence="3 4" key="1">
    <citation type="journal article" date="2018" name="Mol. Ecol.">
        <title>The obligate alkalophilic soda-lake fungus Sodiomyces alkalinus has shifted to a protein diet.</title>
        <authorList>
            <person name="Grum-Grzhimaylo A.A."/>
            <person name="Falkoski D.L."/>
            <person name="van den Heuvel J."/>
            <person name="Valero-Jimenez C.A."/>
            <person name="Min B."/>
            <person name="Choi I.G."/>
            <person name="Lipzen A."/>
            <person name="Daum C.G."/>
            <person name="Aanen D.K."/>
            <person name="Tsang A."/>
            <person name="Henrissat B."/>
            <person name="Bilanenko E.N."/>
            <person name="de Vries R.P."/>
            <person name="van Kan J.A.L."/>
            <person name="Grigoriev I.V."/>
            <person name="Debets A.J.M."/>
        </authorList>
    </citation>
    <scope>NUCLEOTIDE SEQUENCE [LARGE SCALE GENOMIC DNA]</scope>
    <source>
        <strain evidence="3 4">F11</strain>
    </source>
</reference>
<evidence type="ECO:0000256" key="1">
    <source>
        <dbReference type="SAM" id="MobiDB-lite"/>
    </source>
</evidence>
<keyword evidence="2" id="KW-1133">Transmembrane helix</keyword>
<dbReference type="Proteomes" id="UP000272025">
    <property type="component" value="Unassembled WGS sequence"/>
</dbReference>
<dbReference type="AlphaFoldDB" id="A0A3N2Q5L5"/>